<dbReference type="KEGG" id="sale:EPH95_11445"/>
<keyword evidence="7" id="KW-1185">Reference proteome</keyword>
<gene>
    <name evidence="5 6" type="primary">aroD</name>
    <name evidence="6" type="ORF">EPH95_11445</name>
</gene>
<dbReference type="PROSITE" id="PS01028">
    <property type="entry name" value="DEHYDROQUINASE_I"/>
    <property type="match status" value="1"/>
</dbReference>
<sequence length="254" mass="28281">MNEGLQLAVRDNDKPIDPKVCVPLVGKSHEALQHEMNQLKRTTVDIFEWRVDHFENISDVNMVVRIAEEIQRETKRPLLFTRRSEAEGGQRIPIDEAQVVKLYEALITSGYVHGVDIELRQAEKDIFHLSKQANQQGIDVVLSYHNFTETPSEQVLEEKLNAAVERGADVAKVAVMPQSLADVLTLFRVTEKMSRNIPIPLISMAMGENGMVSRLAGGVFGSALTFASGIQTSAPGQLPVADVEQVLRILNRNM</sequence>
<dbReference type="RefSeq" id="WP_142090102.1">
    <property type="nucleotide sequence ID" value="NZ_CP035485.1"/>
</dbReference>
<dbReference type="CDD" id="cd00502">
    <property type="entry name" value="DHQase_I"/>
    <property type="match status" value="1"/>
</dbReference>
<name>A0A514LIN5_9BACI</name>
<comment type="similarity">
    <text evidence="5">Belongs to the type-I 3-dehydroquinase family.</text>
</comment>
<feature type="binding site" evidence="5">
    <location>
        <position position="214"/>
    </location>
    <ligand>
        <name>3-dehydroquinate</name>
        <dbReference type="ChEBI" id="CHEBI:32364"/>
    </ligand>
</feature>
<dbReference type="HAMAP" id="MF_00214">
    <property type="entry name" value="AroD"/>
    <property type="match status" value="1"/>
</dbReference>
<dbReference type="GO" id="GO:0003855">
    <property type="term" value="F:3-dehydroquinate dehydratase activity"/>
    <property type="evidence" value="ECO:0007669"/>
    <property type="project" value="UniProtKB-UniRule"/>
</dbReference>
<evidence type="ECO:0000256" key="4">
    <source>
        <dbReference type="ARBA" id="ARBA00023270"/>
    </source>
</evidence>
<organism evidence="6 7">
    <name type="scientific">Salicibibacter halophilus</name>
    <dbReference type="NCBI Taxonomy" id="2502791"/>
    <lineage>
        <taxon>Bacteria</taxon>
        <taxon>Bacillati</taxon>
        <taxon>Bacillota</taxon>
        <taxon>Bacilli</taxon>
        <taxon>Bacillales</taxon>
        <taxon>Bacillaceae</taxon>
        <taxon>Salicibibacter</taxon>
    </lineage>
</organism>
<dbReference type="InterPro" id="IPR001381">
    <property type="entry name" value="DHquinase_I"/>
</dbReference>
<evidence type="ECO:0000256" key="2">
    <source>
        <dbReference type="ARBA" id="ARBA00023141"/>
    </source>
</evidence>
<dbReference type="Proteomes" id="UP000319756">
    <property type="component" value="Chromosome"/>
</dbReference>
<dbReference type="GO" id="GO:0009073">
    <property type="term" value="P:aromatic amino acid family biosynthetic process"/>
    <property type="evidence" value="ECO:0007669"/>
    <property type="project" value="UniProtKB-KW"/>
</dbReference>
<dbReference type="AlphaFoldDB" id="A0A514LIN5"/>
<feature type="binding site" evidence="5">
    <location>
        <position position="83"/>
    </location>
    <ligand>
        <name>3-dehydroquinate</name>
        <dbReference type="ChEBI" id="CHEBI:32364"/>
    </ligand>
</feature>
<dbReference type="OrthoDB" id="9813659at2"/>
<dbReference type="SUPFAM" id="SSF51569">
    <property type="entry name" value="Aldolase"/>
    <property type="match status" value="1"/>
</dbReference>
<comment type="function">
    <text evidence="5">Involved in the third step of the chorismate pathway, which leads to the biosynthesis of aromatic amino acids. Catalyzes the cis-dehydration of 3-dehydroquinate (DHQ) and introduces the first double bond of the aromatic ring to yield 3-dehydroshikimate.</text>
</comment>
<evidence type="ECO:0000313" key="7">
    <source>
        <dbReference type="Proteomes" id="UP000319756"/>
    </source>
</evidence>
<accession>A0A514LIN5</accession>
<feature type="binding site" evidence="5">
    <location>
        <position position="233"/>
    </location>
    <ligand>
        <name>3-dehydroquinate</name>
        <dbReference type="ChEBI" id="CHEBI:32364"/>
    </ligand>
</feature>
<dbReference type="GO" id="GO:0008652">
    <property type="term" value="P:amino acid biosynthetic process"/>
    <property type="evidence" value="ECO:0007669"/>
    <property type="project" value="UniProtKB-KW"/>
</dbReference>
<feature type="binding site" evidence="5">
    <location>
        <position position="237"/>
    </location>
    <ligand>
        <name>3-dehydroquinate</name>
        <dbReference type="ChEBI" id="CHEBI:32364"/>
    </ligand>
</feature>
<evidence type="ECO:0000313" key="6">
    <source>
        <dbReference type="EMBL" id="QDI91710.1"/>
    </source>
</evidence>
<evidence type="ECO:0000256" key="3">
    <source>
        <dbReference type="ARBA" id="ARBA00023239"/>
    </source>
</evidence>
<comment type="caution">
    <text evidence="5">Lacks conserved residue(s) required for the propagation of feature annotation.</text>
</comment>
<dbReference type="InterPro" id="IPR018508">
    <property type="entry name" value="3-dehydroquinate_DH_AS"/>
</dbReference>
<comment type="catalytic activity">
    <reaction evidence="1 5">
        <text>3-dehydroquinate = 3-dehydroshikimate + H2O</text>
        <dbReference type="Rhea" id="RHEA:21096"/>
        <dbReference type="ChEBI" id="CHEBI:15377"/>
        <dbReference type="ChEBI" id="CHEBI:16630"/>
        <dbReference type="ChEBI" id="CHEBI:32364"/>
        <dbReference type="EC" id="4.2.1.10"/>
    </reaction>
</comment>
<feature type="active site" description="Proton donor/acceptor" evidence="5">
    <location>
        <position position="145"/>
    </location>
</feature>
<dbReference type="NCBIfam" id="TIGR01093">
    <property type="entry name" value="aroD"/>
    <property type="match status" value="1"/>
</dbReference>
<keyword evidence="2 5" id="KW-0057">Aromatic amino acid biosynthesis</keyword>
<dbReference type="Pfam" id="PF01487">
    <property type="entry name" value="DHquinase_I"/>
    <property type="match status" value="1"/>
</dbReference>
<dbReference type="PANTHER" id="PTHR43699">
    <property type="entry name" value="3-DEHYDROQUINATE DEHYDRATASE"/>
    <property type="match status" value="1"/>
</dbReference>
<dbReference type="EC" id="4.2.1.10" evidence="5"/>
<dbReference type="UniPathway" id="UPA00053">
    <property type="reaction ID" value="UER00086"/>
</dbReference>
<dbReference type="GO" id="GO:0009423">
    <property type="term" value="P:chorismate biosynthetic process"/>
    <property type="evidence" value="ECO:0007669"/>
    <property type="project" value="UniProtKB-UniRule"/>
</dbReference>
<reference evidence="7" key="1">
    <citation type="submission" date="2019-01" db="EMBL/GenBank/DDBJ databases">
        <title>Genomic analysis of Salicibibacter sp. NKC3-5.</title>
        <authorList>
            <person name="Oh Y.J."/>
        </authorList>
    </citation>
    <scope>NUCLEOTIDE SEQUENCE [LARGE SCALE GENOMIC DNA]</scope>
    <source>
        <strain evidence="7">NKC3-5</strain>
    </source>
</reference>
<keyword evidence="3 5" id="KW-0456">Lyase</keyword>
<dbReference type="InterPro" id="IPR050146">
    <property type="entry name" value="Type-I_3-dehydroquinase"/>
</dbReference>
<keyword evidence="5" id="KW-0028">Amino-acid biosynthesis</keyword>
<dbReference type="GO" id="GO:0046279">
    <property type="term" value="P:3,4-dihydroxybenzoate biosynthetic process"/>
    <property type="evidence" value="ECO:0007669"/>
    <property type="project" value="TreeGrafter"/>
</dbReference>
<dbReference type="FunFam" id="3.20.20.70:FF:000047">
    <property type="entry name" value="3-dehydroquinate dehydratase"/>
    <property type="match status" value="1"/>
</dbReference>
<comment type="subunit">
    <text evidence="5">Homodimer.</text>
</comment>
<dbReference type="Gene3D" id="3.20.20.70">
    <property type="entry name" value="Aldolase class I"/>
    <property type="match status" value="1"/>
</dbReference>
<proteinExistence type="inferred from homology"/>
<comment type="pathway">
    <text evidence="5">Metabolic intermediate biosynthesis; chorismate biosynthesis; chorismate from D-erythrose 4-phosphate and phosphoenolpyruvate: step 3/7.</text>
</comment>
<dbReference type="PANTHER" id="PTHR43699:SF1">
    <property type="entry name" value="3-DEHYDROQUINATE DEHYDRATASE"/>
    <property type="match status" value="1"/>
</dbReference>
<evidence type="ECO:0000256" key="5">
    <source>
        <dbReference type="HAMAP-Rule" id="MF_00214"/>
    </source>
</evidence>
<dbReference type="InterPro" id="IPR013785">
    <property type="entry name" value="Aldolase_TIM"/>
</dbReference>
<feature type="active site" description="Schiff-base intermediate with substrate" evidence="5">
    <location>
        <position position="172"/>
    </location>
</feature>
<dbReference type="EMBL" id="CP035485">
    <property type="protein sequence ID" value="QDI91710.1"/>
    <property type="molecule type" value="Genomic_DNA"/>
</dbReference>
<evidence type="ECO:0000256" key="1">
    <source>
        <dbReference type="ARBA" id="ARBA00001864"/>
    </source>
</evidence>
<feature type="binding site" evidence="5">
    <location>
        <begin position="48"/>
        <end position="50"/>
    </location>
    <ligand>
        <name>3-dehydroquinate</name>
        <dbReference type="ChEBI" id="CHEBI:32364"/>
    </ligand>
</feature>
<protein>
    <recommendedName>
        <fullName evidence="5">3-dehydroquinate dehydratase</fullName>
        <shortName evidence="5">3-dehydroquinase</shortName>
        <ecNumber evidence="5">4.2.1.10</ecNumber>
    </recommendedName>
    <alternativeName>
        <fullName evidence="5">Type I DHQase</fullName>
    </alternativeName>
    <alternativeName>
        <fullName evidence="5">Type I dehydroquinase</fullName>
        <shortName evidence="5">DHQ1</shortName>
    </alternativeName>
</protein>
<keyword evidence="4 5" id="KW-0704">Schiff base</keyword>